<dbReference type="Proteomes" id="UP000244727">
    <property type="component" value="Chromosome"/>
</dbReference>
<dbReference type="RefSeq" id="WP_108382657.1">
    <property type="nucleotide sequence ID" value="NZ_CP028858.1"/>
</dbReference>
<evidence type="ECO:0000256" key="1">
    <source>
        <dbReference type="ARBA" id="ARBA00000799"/>
    </source>
</evidence>
<dbReference type="Gene3D" id="3.60.120.10">
    <property type="entry name" value="Anthranilate synthase"/>
    <property type="match status" value="1"/>
</dbReference>
<dbReference type="KEGG" id="harc:HARCEL1_09130"/>
<comment type="similarity">
    <text evidence="2">Belongs to the isochorismate synthase family.</text>
</comment>
<dbReference type="GO" id="GO:0000162">
    <property type="term" value="P:L-tryptophan biosynthetic process"/>
    <property type="evidence" value="ECO:0007669"/>
    <property type="project" value="UniProtKB-UniPathway"/>
</dbReference>
<dbReference type="SUPFAM" id="SSF56322">
    <property type="entry name" value="ADC synthase"/>
    <property type="match status" value="1"/>
</dbReference>
<evidence type="ECO:0000256" key="4">
    <source>
        <dbReference type="ARBA" id="ARBA00023235"/>
    </source>
</evidence>
<feature type="domain" description="Chorismate-utilising enzyme C-terminal" evidence="6">
    <location>
        <begin position="169"/>
        <end position="421"/>
    </location>
</feature>
<dbReference type="InterPro" id="IPR004561">
    <property type="entry name" value="IsoChor_synthase"/>
</dbReference>
<sequence>MNSVGESAVASGGLTTRAERIADGSVLAAFDGLDRPRMAWLRADERRVVGGQVARVTAAGSDRFETIEERATATLATVDTTGPAGQSPRWYGGAAFTPDSESWAGFAPAAVVLPAVVAARVDGETWLVVRGRDRVDARFERLRMAIEGQDPPAHDPPGIDAVERRPDRMEWIRQVERVTDAIGAGQLRKVVLARSLHADLGGPVGIGGALADLGDRYPDCTRFAVAPVGGGTFLGATPEILLDRRGRTVTTTALAGSAARGGSRAADADLAAELQASAKDDHEHRVVVDAIVDQLESLPASVSVADRRLRRLASVQHLETPIEATLDTDVHALSVADALHPTPAVGGQPPDRAMMRIADLEGIDRGWYAAPVGWFDATGDGSFAVAIRSALIEGRRAHCFAGAGLVADSDPDAEWSETELKYRPMLDLLE</sequence>
<evidence type="ECO:0000313" key="7">
    <source>
        <dbReference type="EMBL" id="AWB27863.1"/>
    </source>
</evidence>
<dbReference type="NCBIfam" id="TIGR00543">
    <property type="entry name" value="isochor_syn"/>
    <property type="match status" value="1"/>
</dbReference>
<reference evidence="7 8" key="1">
    <citation type="submission" date="2018-04" db="EMBL/GenBank/DDBJ databases">
        <title>Halococcoides cellulosivorans gen. nov., sp. nov., an extremely halophilic cellulose-utilizing haloarchaeon from hypersaline lakes.</title>
        <authorList>
            <person name="Sorokin D.Y."/>
            <person name="Toshchakov S.V."/>
            <person name="Samarov N.I."/>
            <person name="Korzhenkov A."/>
            <person name="Kublanov I.V."/>
        </authorList>
    </citation>
    <scope>NUCLEOTIDE SEQUENCE [LARGE SCALE GENOMIC DNA]</scope>
    <source>
        <strain evidence="7 8">HArcel1</strain>
    </source>
</reference>
<evidence type="ECO:0000256" key="3">
    <source>
        <dbReference type="ARBA" id="ARBA00012824"/>
    </source>
</evidence>
<evidence type="ECO:0000313" key="8">
    <source>
        <dbReference type="Proteomes" id="UP000244727"/>
    </source>
</evidence>
<accession>A0A2R4X2C4</accession>
<keyword evidence="4" id="KW-0413">Isomerase</keyword>
<evidence type="ECO:0000256" key="2">
    <source>
        <dbReference type="ARBA" id="ARBA00005297"/>
    </source>
</evidence>
<keyword evidence="8" id="KW-1185">Reference proteome</keyword>
<dbReference type="GeneID" id="36512667"/>
<gene>
    <name evidence="7" type="ORF">HARCEL1_09130</name>
</gene>
<organism evidence="7 8">
    <name type="scientific">Halococcoides cellulosivorans</name>
    <dbReference type="NCBI Taxonomy" id="1679096"/>
    <lineage>
        <taxon>Archaea</taxon>
        <taxon>Methanobacteriati</taxon>
        <taxon>Methanobacteriota</taxon>
        <taxon>Stenosarchaea group</taxon>
        <taxon>Halobacteria</taxon>
        <taxon>Halobacteriales</taxon>
        <taxon>Haloarculaceae</taxon>
        <taxon>Halococcoides</taxon>
    </lineage>
</organism>
<name>A0A2R4X2C4_9EURY</name>
<protein>
    <recommendedName>
        <fullName evidence="3">isochorismate synthase</fullName>
        <ecNumber evidence="3">5.4.4.2</ecNumber>
    </recommendedName>
    <alternativeName>
        <fullName evidence="5">Isochorismate mutase</fullName>
    </alternativeName>
</protein>
<dbReference type="EMBL" id="CP028858">
    <property type="protein sequence ID" value="AWB27863.1"/>
    <property type="molecule type" value="Genomic_DNA"/>
</dbReference>
<dbReference type="InterPro" id="IPR005801">
    <property type="entry name" value="ADC_synthase"/>
</dbReference>
<evidence type="ECO:0000256" key="5">
    <source>
        <dbReference type="ARBA" id="ARBA00041564"/>
    </source>
</evidence>
<dbReference type="UniPathway" id="UPA00035">
    <property type="reaction ID" value="UER00040"/>
</dbReference>
<dbReference type="GO" id="GO:0008909">
    <property type="term" value="F:isochorismate synthase activity"/>
    <property type="evidence" value="ECO:0007669"/>
    <property type="project" value="UniProtKB-EC"/>
</dbReference>
<proteinExistence type="inferred from homology"/>
<dbReference type="PANTHER" id="PTHR42839">
    <property type="entry name" value="ISOCHORISMATE SYNTHASE ENTC"/>
    <property type="match status" value="1"/>
</dbReference>
<dbReference type="AlphaFoldDB" id="A0A2R4X2C4"/>
<dbReference type="InterPro" id="IPR015890">
    <property type="entry name" value="Chorismate_C"/>
</dbReference>
<dbReference type="EC" id="5.4.4.2" evidence="3"/>
<dbReference type="Pfam" id="PF00425">
    <property type="entry name" value="Chorismate_bind"/>
    <property type="match status" value="1"/>
</dbReference>
<dbReference type="PANTHER" id="PTHR42839:SF2">
    <property type="entry name" value="ISOCHORISMATE SYNTHASE ENTC"/>
    <property type="match status" value="1"/>
</dbReference>
<comment type="catalytic activity">
    <reaction evidence="1">
        <text>chorismate = isochorismate</text>
        <dbReference type="Rhea" id="RHEA:18985"/>
        <dbReference type="ChEBI" id="CHEBI:29748"/>
        <dbReference type="ChEBI" id="CHEBI:29780"/>
        <dbReference type="EC" id="5.4.4.2"/>
    </reaction>
</comment>
<evidence type="ECO:0000259" key="6">
    <source>
        <dbReference type="Pfam" id="PF00425"/>
    </source>
</evidence>